<name>A0A9P8HWM4_9PEZI</name>
<organism evidence="9 10">
    <name type="scientific">Glutinoglossum americanum</name>
    <dbReference type="NCBI Taxonomy" id="1670608"/>
    <lineage>
        <taxon>Eukaryota</taxon>
        <taxon>Fungi</taxon>
        <taxon>Dikarya</taxon>
        <taxon>Ascomycota</taxon>
        <taxon>Pezizomycotina</taxon>
        <taxon>Geoglossomycetes</taxon>
        <taxon>Geoglossales</taxon>
        <taxon>Geoglossaceae</taxon>
        <taxon>Glutinoglossum</taxon>
    </lineage>
</organism>
<keyword evidence="2" id="KW-0479">Metal-binding</keyword>
<evidence type="ECO:0008006" key="11">
    <source>
        <dbReference type="Google" id="ProtNLM"/>
    </source>
</evidence>
<dbReference type="Proteomes" id="UP000698800">
    <property type="component" value="Unassembled WGS sequence"/>
</dbReference>
<evidence type="ECO:0000256" key="2">
    <source>
        <dbReference type="ARBA" id="ARBA00022723"/>
    </source>
</evidence>
<dbReference type="EMBL" id="JAGHQL010000272">
    <property type="protein sequence ID" value="KAH0534107.1"/>
    <property type="molecule type" value="Genomic_DNA"/>
</dbReference>
<evidence type="ECO:0000256" key="5">
    <source>
        <dbReference type="SAM" id="MobiDB-lite"/>
    </source>
</evidence>
<dbReference type="InterPro" id="IPR001117">
    <property type="entry name" value="Cu-oxidase_2nd"/>
</dbReference>
<feature type="domain" description="Plastocyanin-like" evidence="6">
    <location>
        <begin position="164"/>
        <end position="326"/>
    </location>
</feature>
<dbReference type="CDD" id="cd13854">
    <property type="entry name" value="CuRO_1_MaLCC_like"/>
    <property type="match status" value="1"/>
</dbReference>
<dbReference type="GO" id="GO:0005507">
    <property type="term" value="F:copper ion binding"/>
    <property type="evidence" value="ECO:0007669"/>
    <property type="project" value="InterPro"/>
</dbReference>
<dbReference type="PROSITE" id="PS00079">
    <property type="entry name" value="MULTICOPPER_OXIDASE1"/>
    <property type="match status" value="1"/>
</dbReference>
<dbReference type="Pfam" id="PF07732">
    <property type="entry name" value="Cu-oxidase_3"/>
    <property type="match status" value="1"/>
</dbReference>
<dbReference type="InterPro" id="IPR045087">
    <property type="entry name" value="Cu-oxidase_fam"/>
</dbReference>
<proteinExistence type="inferred from homology"/>
<keyword evidence="3" id="KW-0560">Oxidoreductase</keyword>
<dbReference type="SUPFAM" id="SSF49503">
    <property type="entry name" value="Cupredoxins"/>
    <property type="match status" value="3"/>
</dbReference>
<dbReference type="PROSITE" id="PS00080">
    <property type="entry name" value="MULTICOPPER_OXIDASE2"/>
    <property type="match status" value="1"/>
</dbReference>
<dbReference type="Gene3D" id="2.60.40.420">
    <property type="entry name" value="Cupredoxins - blue copper proteins"/>
    <property type="match status" value="3"/>
</dbReference>
<evidence type="ECO:0000313" key="10">
    <source>
        <dbReference type="Proteomes" id="UP000698800"/>
    </source>
</evidence>
<dbReference type="PANTHER" id="PTHR11709:SF145">
    <property type="entry name" value="LCC1"/>
    <property type="match status" value="1"/>
</dbReference>
<keyword evidence="10" id="KW-1185">Reference proteome</keyword>
<gene>
    <name evidence="9" type="ORF">FGG08_007294</name>
</gene>
<feature type="domain" description="Plastocyanin-like" evidence="7">
    <location>
        <begin position="403"/>
        <end position="518"/>
    </location>
</feature>
<evidence type="ECO:0000259" key="7">
    <source>
        <dbReference type="Pfam" id="PF07731"/>
    </source>
</evidence>
<evidence type="ECO:0000313" key="9">
    <source>
        <dbReference type="EMBL" id="KAH0534107.1"/>
    </source>
</evidence>
<dbReference type="InterPro" id="IPR011707">
    <property type="entry name" value="Cu-oxidase-like_N"/>
</dbReference>
<sequence>MAGGCPWGGLTANNTNPFGGGDAPDTGVTRSFNWTIKRAVGAPDGVEKPMILVNDQFPGPAIEANWGDNIQVTVTNEITDPEEGTHIHWHGFLMHGTVADDGVPGVQQCPIAPGQSYTFNFKAELYGSTWWHAHYSAQYGSGAFGPMVIYGPSNVDYDIDIGSVLLSDNYHRGYFDIVEQVMGVVPIVGGVPNIPAIIPVSDSNLINGRNDFDCSQITDGTPCTPNAPLAEFQLTPGKSHRIRITNAGSDGVQKFSIDNHELLVIANDFTPIIPYTTNIVTLAVGQRADVIVMGLADGAGSYWMRANLTGCAPSANPLAKAIVHYDYSTDLPTSTPWPDTSTDPCATDDLAGLQPWFPITPTAEPDTTVTIDISGTINATGHFVWTMNGSSFRANYNHPTLLLANAGNTSYPFDPQWNVYNFGSNKTVRFIFNNKSPAAHPMHLHGHNFFVLNAGPGEWDGTIINPENPQRRDTQEVLVGGYLVVQIDMDNPGVWPFHCHIAWHISGGLYINVMERPADIENIEIDDDVIQVCKDWAAFTNTELPNEIDSGV</sequence>
<dbReference type="InterPro" id="IPR033138">
    <property type="entry name" value="Cu_oxidase_CS"/>
</dbReference>
<evidence type="ECO:0000259" key="8">
    <source>
        <dbReference type="Pfam" id="PF07732"/>
    </source>
</evidence>
<dbReference type="AlphaFoldDB" id="A0A9P8HWM4"/>
<dbReference type="Pfam" id="PF07731">
    <property type="entry name" value="Cu-oxidase_2"/>
    <property type="match status" value="1"/>
</dbReference>
<comment type="caution">
    <text evidence="9">The sequence shown here is derived from an EMBL/GenBank/DDBJ whole genome shotgun (WGS) entry which is preliminary data.</text>
</comment>
<accession>A0A9P8HWM4</accession>
<keyword evidence="4" id="KW-0186">Copper</keyword>
<evidence type="ECO:0000256" key="4">
    <source>
        <dbReference type="ARBA" id="ARBA00023008"/>
    </source>
</evidence>
<dbReference type="CDD" id="cd13901">
    <property type="entry name" value="CuRO_3_MaLCC_like"/>
    <property type="match status" value="1"/>
</dbReference>
<dbReference type="OrthoDB" id="2121828at2759"/>
<evidence type="ECO:0000259" key="6">
    <source>
        <dbReference type="Pfam" id="PF00394"/>
    </source>
</evidence>
<comment type="similarity">
    <text evidence="1">Belongs to the multicopper oxidase family.</text>
</comment>
<dbReference type="InterPro" id="IPR011706">
    <property type="entry name" value="Cu-oxidase_C"/>
</dbReference>
<dbReference type="GO" id="GO:0016491">
    <property type="term" value="F:oxidoreductase activity"/>
    <property type="evidence" value="ECO:0007669"/>
    <property type="project" value="UniProtKB-KW"/>
</dbReference>
<feature type="region of interest" description="Disordered" evidence="5">
    <location>
        <begin position="1"/>
        <end position="24"/>
    </location>
</feature>
<dbReference type="InterPro" id="IPR002355">
    <property type="entry name" value="Cu_oxidase_Cu_BS"/>
</dbReference>
<dbReference type="PANTHER" id="PTHR11709">
    <property type="entry name" value="MULTI-COPPER OXIDASE"/>
    <property type="match status" value="1"/>
</dbReference>
<protein>
    <recommendedName>
        <fullName evidence="11">Laccase</fullName>
    </recommendedName>
</protein>
<dbReference type="Pfam" id="PF00394">
    <property type="entry name" value="Cu-oxidase"/>
    <property type="match status" value="1"/>
</dbReference>
<evidence type="ECO:0000256" key="1">
    <source>
        <dbReference type="ARBA" id="ARBA00010609"/>
    </source>
</evidence>
<feature type="domain" description="Plastocyanin-like" evidence="8">
    <location>
        <begin position="42"/>
        <end position="152"/>
    </location>
</feature>
<reference evidence="9" key="1">
    <citation type="submission" date="2021-03" db="EMBL/GenBank/DDBJ databases">
        <title>Comparative genomics and phylogenomic investigation of the class Geoglossomycetes provide insights into ecological specialization and systematics.</title>
        <authorList>
            <person name="Melie T."/>
            <person name="Pirro S."/>
            <person name="Miller A.N."/>
            <person name="Quandt A."/>
        </authorList>
    </citation>
    <scope>NUCLEOTIDE SEQUENCE</scope>
    <source>
        <strain evidence="9">GBOQ0MN5Z8</strain>
    </source>
</reference>
<dbReference type="InterPro" id="IPR008972">
    <property type="entry name" value="Cupredoxin"/>
</dbReference>
<evidence type="ECO:0000256" key="3">
    <source>
        <dbReference type="ARBA" id="ARBA00023002"/>
    </source>
</evidence>